<evidence type="ECO:0000259" key="2">
    <source>
        <dbReference type="Pfam" id="PF13439"/>
    </source>
</evidence>
<dbReference type="Gene3D" id="3.40.50.2000">
    <property type="entry name" value="Glycogen Phosphorylase B"/>
    <property type="match status" value="2"/>
</dbReference>
<evidence type="ECO:0000259" key="1">
    <source>
        <dbReference type="Pfam" id="PF00534"/>
    </source>
</evidence>
<gene>
    <name evidence="3" type="ORF">HUK45_00560</name>
</gene>
<sequence>MGSNNVLMVANTASMIKLFNIRNIKILQSLGYKVYVAANFSQPGTISSEEANKFKEELQKLDVKYFNVLFPRGIGNPIKNYQLKKQLCHIIKEYKIKAVHTHAPLSSIITRRAAHKMRIKCMYTSHGFQFFHGGRLKDWLLFYPIEWFYAYWTDALIVINSDDYKVAKHLPVKNIYHIPGIGADIKKSINLPTKEREHIRNDKRTKLRIAKDDFLILSVGELTKRKNHSTVIKAIAKLKNPKIKYIIAGIGPEKHNLLDMIKSLKLDNQVRLLGFRKDIRDLYLAADLNAFISRREGLGMGGLDGVALGLYTIGTANTGIKDYVSEPNNGILIKNPLDTDEVSNAIKQVIKNRPITNASEGSLMKFDKSNVDRLMKEIYIRELR</sequence>
<name>A0ABR8ZHJ9_9LACO</name>
<dbReference type="SUPFAM" id="SSF53756">
    <property type="entry name" value="UDP-Glycosyltransferase/glycogen phosphorylase"/>
    <property type="match status" value="1"/>
</dbReference>
<evidence type="ECO:0000313" key="4">
    <source>
        <dbReference type="Proteomes" id="UP000645007"/>
    </source>
</evidence>
<comment type="caution">
    <text evidence="3">The sequence shown here is derived from an EMBL/GenBank/DDBJ whole genome shotgun (WGS) entry which is preliminary data.</text>
</comment>
<dbReference type="Pfam" id="PF00534">
    <property type="entry name" value="Glycos_transf_1"/>
    <property type="match status" value="1"/>
</dbReference>
<dbReference type="InterPro" id="IPR028098">
    <property type="entry name" value="Glyco_trans_4-like_N"/>
</dbReference>
<proteinExistence type="predicted"/>
<protein>
    <submittedName>
        <fullName evidence="3">Glycosyltransferase</fullName>
    </submittedName>
</protein>
<evidence type="ECO:0000313" key="3">
    <source>
        <dbReference type="EMBL" id="MBD8084771.1"/>
    </source>
</evidence>
<dbReference type="Pfam" id="PF13439">
    <property type="entry name" value="Glyco_transf_4"/>
    <property type="match status" value="1"/>
</dbReference>
<feature type="domain" description="Glycosyl transferase family 1" evidence="1">
    <location>
        <begin position="201"/>
        <end position="354"/>
    </location>
</feature>
<feature type="domain" description="Glycosyltransferase subfamily 4-like N-terminal" evidence="2">
    <location>
        <begin position="27"/>
        <end position="179"/>
    </location>
</feature>
<organism evidence="3 4">
    <name type="scientific">Limosilactobacillus urinaemulieris</name>
    <dbReference type="NCBI Taxonomy" id="2742600"/>
    <lineage>
        <taxon>Bacteria</taxon>
        <taxon>Bacillati</taxon>
        <taxon>Bacillota</taxon>
        <taxon>Bacilli</taxon>
        <taxon>Lactobacillales</taxon>
        <taxon>Lactobacillaceae</taxon>
        <taxon>Limosilactobacillus</taxon>
    </lineage>
</organism>
<dbReference type="InterPro" id="IPR001296">
    <property type="entry name" value="Glyco_trans_1"/>
</dbReference>
<dbReference type="PANTHER" id="PTHR12526">
    <property type="entry name" value="GLYCOSYLTRANSFERASE"/>
    <property type="match status" value="1"/>
</dbReference>
<keyword evidence="4" id="KW-1185">Reference proteome</keyword>
<dbReference type="Proteomes" id="UP000645007">
    <property type="component" value="Unassembled WGS sequence"/>
</dbReference>
<dbReference type="PANTHER" id="PTHR12526:SF630">
    <property type="entry name" value="GLYCOSYLTRANSFERASE"/>
    <property type="match status" value="1"/>
</dbReference>
<accession>A0ABR8ZHJ9</accession>
<dbReference type="RefSeq" id="WP_191910614.1">
    <property type="nucleotide sequence ID" value="NZ_JABUXR010000001.1"/>
</dbReference>
<dbReference type="EMBL" id="JABUXR010000001">
    <property type="protein sequence ID" value="MBD8084771.1"/>
    <property type="molecule type" value="Genomic_DNA"/>
</dbReference>
<reference evidence="3 4" key="1">
    <citation type="submission" date="2020-06" db="EMBL/GenBank/DDBJ databases">
        <title>Limosilactobacillus sp. nov.</title>
        <authorList>
            <person name="Ksiezarek M."/>
            <person name="Goncalves Ribeiro T."/>
            <person name="Rocha J."/>
            <person name="Grosso F."/>
            <person name="Peixe L."/>
        </authorList>
    </citation>
    <scope>NUCLEOTIDE SEQUENCE [LARGE SCALE GENOMIC DNA]</scope>
    <source>
        <strain evidence="4">c9Ua_26_M</strain>
    </source>
</reference>